<dbReference type="InterPro" id="IPR026337">
    <property type="entry name" value="AKG_HExxH"/>
</dbReference>
<evidence type="ECO:0000313" key="1">
    <source>
        <dbReference type="EMBL" id="MDI5968818.1"/>
    </source>
</evidence>
<sequence>MSRTDPAAPGGPRPHAVTAPMFGRLARGDGGADAMRVLADAEYSRRLVMLWAVRRAAMRHSGDVERRGRTAWDVLTAAQHRSPAAVRALIAYPSVGPLLLRTLNALTAPAGPPDTTRTGPDPLHALTCLAAAAAVTTGLEARVSLIVCGRRIVLPGVGAVHPPALPCGTRAVVEAGPAGAHVTVDRQRIALSREPSRTAGAWQGLRILLPGDGPGEDLAFDDIDPYHTGISGRCGRLPEALWQRWRHNVTAGWRLLRAEHTGAADEAAVVFRALVPLAGPAGSRRSSSSKETFGAAALTLPDTTHGMALTLTHELQHNKLSALLHLFDLVAEQPGELFYAPWREDPRPLVGLLHGTYAHLGVARFWQRRSMRLTGADRHEAEVQFARWRGGAVEAAETLIASGRLTGDGMSFVAGMHAALEELADAPVSATATAEGAVRAAAHRRQWTARHGALLPGGRPR</sequence>
<reference evidence="1" key="1">
    <citation type="submission" date="2023-05" db="EMBL/GenBank/DDBJ databases">
        <title>Streptantibioticus silvisoli sp. nov., acidotolerant actinomycetes 1 from pine litter.</title>
        <authorList>
            <person name="Swiecimska M."/>
            <person name="Golinska P."/>
            <person name="Sangal V."/>
            <person name="Wachnowicz B."/>
            <person name="Goodfellow M."/>
        </authorList>
    </citation>
    <scope>NUCLEOTIDE SEQUENCE</scope>
    <source>
        <strain evidence="1">SL13</strain>
    </source>
</reference>
<accession>A0AA90K7E0</accession>
<dbReference type="NCBIfam" id="TIGR04267">
    <property type="entry name" value="mod_HExxH"/>
    <property type="match status" value="1"/>
</dbReference>
<name>A0AA90K7E0_9ACTN</name>
<dbReference type="RefSeq" id="WP_271312538.1">
    <property type="nucleotide sequence ID" value="NZ_JABXJJ020000006.1"/>
</dbReference>
<protein>
    <submittedName>
        <fullName evidence="1">HEXXH motif domain-containing protein</fullName>
    </submittedName>
</protein>
<dbReference type="EMBL" id="JABXJJ020000006">
    <property type="protein sequence ID" value="MDI5968818.1"/>
    <property type="molecule type" value="Genomic_DNA"/>
</dbReference>
<proteinExistence type="predicted"/>
<organism evidence="1">
    <name type="scientific">Streptantibioticus silvisoli</name>
    <dbReference type="NCBI Taxonomy" id="2705255"/>
    <lineage>
        <taxon>Bacteria</taxon>
        <taxon>Bacillati</taxon>
        <taxon>Actinomycetota</taxon>
        <taxon>Actinomycetes</taxon>
        <taxon>Kitasatosporales</taxon>
        <taxon>Streptomycetaceae</taxon>
        <taxon>Streptantibioticus</taxon>
    </lineage>
</organism>
<gene>
    <name evidence="1" type="ORF">POF50_005580</name>
</gene>
<comment type="caution">
    <text evidence="1">The sequence shown here is derived from an EMBL/GenBank/DDBJ whole genome shotgun (WGS) entry which is preliminary data.</text>
</comment>
<dbReference type="AlphaFoldDB" id="A0AA90K7E0"/>